<dbReference type="EMBL" id="QRTF01000010">
    <property type="protein sequence ID" value="RGQ51116.1"/>
    <property type="molecule type" value="Genomic_DNA"/>
</dbReference>
<gene>
    <name evidence="2" type="ORF">DWY96_06285</name>
</gene>
<evidence type="ECO:0000313" key="3">
    <source>
        <dbReference type="Proteomes" id="UP000283738"/>
    </source>
</evidence>
<dbReference type="Pfam" id="PF07693">
    <property type="entry name" value="KAP_NTPase"/>
    <property type="match status" value="1"/>
</dbReference>
<protein>
    <recommendedName>
        <fullName evidence="1">KAP NTPase domain-containing protein</fullName>
    </recommendedName>
</protein>
<dbReference type="InterPro" id="IPR027417">
    <property type="entry name" value="P-loop_NTPase"/>
</dbReference>
<dbReference type="AlphaFoldDB" id="A0A3R6A266"/>
<name>A0A3R6A266_9FIRM</name>
<dbReference type="Gene3D" id="3.40.50.300">
    <property type="entry name" value="P-loop containing nucleotide triphosphate hydrolases"/>
    <property type="match status" value="1"/>
</dbReference>
<comment type="caution">
    <text evidence="2">The sequence shown here is derived from an EMBL/GenBank/DDBJ whole genome shotgun (WGS) entry which is preliminary data.</text>
</comment>
<sequence length="641" mass="74932">MTDSQITQEILRYIEDSSYDYAVLIDGEWGCGKTYYIKNSLIKDIVSHEGEKENGRKVKYISLYGCKSVQDIQENLVWSVAEEAIDKLKDNAKPENKGTISKISNNVLLSSRKIGNAVMKKFAPEADTYSIVSDWLIMNNYIFVFDDLERCDCPINEVFGLINGLVEHEGTKVILVANEKEISQGVDDSNEALEYLVALEKGIDWPKNEERNSYLNRQRNTDVIKVQELERRRRWLFPTKDMSENYKKIREKLIGVTLRYEPDVEQIILLMVEKSIISDDDKQILMDGMRSMKSVMDYYRHHNLRTFQFFLSKATYLLARMDEVSVLDEYVQCIKASVIDECFRAAVKYKANIKPGKWEQEINTTKDNPRFKSILNYVEKGEFVLEDYKADINKYTEELKQSVMSDDPFNLLYNQYYYHSQKWCEDNIELMIKRLEEDKYPRYTYTKMLIILVRLVSYGFKEEYLSRVKAAMINNVQNSPNAIKVDNDLFFIEDSELKAQIKAAIDEINQAIESSGETARRKNINEILHSNNWVDELDGFINPSGNRYVDDMAIFCQADSDEWCRVFREADSEQIDSFRHTLSELYPRNVIRKSAEKDLPVIKEILDKLKPEDESDLIKKACVGWLIYQFTEIVKSYITEE</sequence>
<proteinExistence type="predicted"/>
<evidence type="ECO:0000259" key="1">
    <source>
        <dbReference type="Pfam" id="PF07693"/>
    </source>
</evidence>
<reference evidence="2 3" key="1">
    <citation type="submission" date="2018-08" db="EMBL/GenBank/DDBJ databases">
        <title>A genome reference for cultivated species of the human gut microbiota.</title>
        <authorList>
            <person name="Zou Y."/>
            <person name="Xue W."/>
            <person name="Luo G."/>
        </authorList>
    </citation>
    <scope>NUCLEOTIDE SEQUENCE [LARGE SCALE GENOMIC DNA]</scope>
    <source>
        <strain evidence="2 3">AF28-15</strain>
    </source>
</reference>
<evidence type="ECO:0000313" key="2">
    <source>
        <dbReference type="EMBL" id="RGQ51116.1"/>
    </source>
</evidence>
<feature type="domain" description="KAP NTPase" evidence="1">
    <location>
        <begin position="7"/>
        <end position="191"/>
    </location>
</feature>
<organism evidence="2 3">
    <name type="scientific">Roseburia inulinivorans</name>
    <dbReference type="NCBI Taxonomy" id="360807"/>
    <lineage>
        <taxon>Bacteria</taxon>
        <taxon>Bacillati</taxon>
        <taxon>Bacillota</taxon>
        <taxon>Clostridia</taxon>
        <taxon>Lachnospirales</taxon>
        <taxon>Lachnospiraceae</taxon>
        <taxon>Roseburia</taxon>
    </lineage>
</organism>
<dbReference type="RefSeq" id="WP_118109402.1">
    <property type="nucleotide sequence ID" value="NZ_DAWDJC010000017.1"/>
</dbReference>
<dbReference type="Proteomes" id="UP000283738">
    <property type="component" value="Unassembled WGS sequence"/>
</dbReference>
<accession>A0A3R6A266</accession>
<dbReference type="SUPFAM" id="SSF52540">
    <property type="entry name" value="P-loop containing nucleoside triphosphate hydrolases"/>
    <property type="match status" value="1"/>
</dbReference>
<dbReference type="InterPro" id="IPR011646">
    <property type="entry name" value="KAP_P-loop"/>
</dbReference>